<reference evidence="2 3" key="1">
    <citation type="submission" date="2017-10" db="EMBL/GenBank/DDBJ databases">
        <title>The draft genome sequence of Lewinella nigricans NBRC 102662.</title>
        <authorList>
            <person name="Wang K."/>
        </authorList>
    </citation>
    <scope>NUCLEOTIDE SEQUENCE [LARGE SCALE GENOMIC DNA]</scope>
    <source>
        <strain evidence="2 3">NBRC 102662</strain>
    </source>
</reference>
<evidence type="ECO:0000313" key="3">
    <source>
        <dbReference type="Proteomes" id="UP000223913"/>
    </source>
</evidence>
<proteinExistence type="predicted"/>
<comment type="caution">
    <text evidence="2">The sequence shown here is derived from an EMBL/GenBank/DDBJ whole genome shotgun (WGS) entry which is preliminary data.</text>
</comment>
<organism evidence="2 3">
    <name type="scientific">Flavilitoribacter nigricans (strain ATCC 23147 / DSM 23189 / NBRC 102662 / NCIMB 1420 / SS-2)</name>
    <name type="common">Lewinella nigricans</name>
    <dbReference type="NCBI Taxonomy" id="1122177"/>
    <lineage>
        <taxon>Bacteria</taxon>
        <taxon>Pseudomonadati</taxon>
        <taxon>Bacteroidota</taxon>
        <taxon>Saprospiria</taxon>
        <taxon>Saprospirales</taxon>
        <taxon>Lewinellaceae</taxon>
        <taxon>Flavilitoribacter</taxon>
    </lineage>
</organism>
<sequence length="183" mass="21011">MKPLFQWVRNHVALSFFFAIEIIGLFYGIVFVIGTYGEDNRNMASISSPPILLITEEPYRDLVTLELKEFAHFPTSRTKVLVATREQAIQAFENNENAILILSKPLEEEEILAFKMKPERLPVHQDVIDYSEVSDAGAPVFITDNVASKIEHRLAIFLRDNEVQDVVFQKFNQRPQKSPFKKG</sequence>
<gene>
    <name evidence="2" type="ORF">CRP01_33150</name>
</gene>
<keyword evidence="1" id="KW-0812">Transmembrane</keyword>
<dbReference type="RefSeq" id="WP_099154376.1">
    <property type="nucleotide sequence ID" value="NZ_PDUD01000043.1"/>
</dbReference>
<keyword evidence="3" id="KW-1185">Reference proteome</keyword>
<dbReference type="AlphaFoldDB" id="A0A2D0N116"/>
<evidence type="ECO:0000313" key="2">
    <source>
        <dbReference type="EMBL" id="PHN02185.1"/>
    </source>
</evidence>
<accession>A0A2D0N116</accession>
<dbReference type="EMBL" id="PDUD01000043">
    <property type="protein sequence ID" value="PHN02185.1"/>
    <property type="molecule type" value="Genomic_DNA"/>
</dbReference>
<keyword evidence="1" id="KW-0472">Membrane</keyword>
<feature type="transmembrane region" description="Helical" evidence="1">
    <location>
        <begin position="12"/>
        <end position="33"/>
    </location>
</feature>
<keyword evidence="1" id="KW-1133">Transmembrane helix</keyword>
<protein>
    <submittedName>
        <fullName evidence="2">Uncharacterized protein</fullName>
    </submittedName>
</protein>
<evidence type="ECO:0000256" key="1">
    <source>
        <dbReference type="SAM" id="Phobius"/>
    </source>
</evidence>
<dbReference type="Proteomes" id="UP000223913">
    <property type="component" value="Unassembled WGS sequence"/>
</dbReference>
<name>A0A2D0N116_FLAN2</name>